<dbReference type="EMBL" id="JASCQO010000049">
    <property type="protein sequence ID" value="MDI5935725.1"/>
    <property type="molecule type" value="Genomic_DNA"/>
</dbReference>
<evidence type="ECO:0000256" key="1">
    <source>
        <dbReference type="SAM" id="Phobius"/>
    </source>
</evidence>
<reference evidence="2 3" key="1">
    <citation type="submission" date="2023-04" db="EMBL/GenBank/DDBJ databases">
        <title>Halomonas strains isolated from rhizosphere soil.</title>
        <authorList>
            <person name="Xu L."/>
            <person name="Sun J.-Q."/>
        </authorList>
    </citation>
    <scope>NUCLEOTIDE SEQUENCE [LARGE SCALE GENOMIC DNA]</scope>
    <source>
        <strain evidence="2 3">LN1S58</strain>
    </source>
</reference>
<organism evidence="2 3">
    <name type="scientific">Halomonas kalidii</name>
    <dbReference type="NCBI Taxonomy" id="3043293"/>
    <lineage>
        <taxon>Bacteria</taxon>
        <taxon>Pseudomonadati</taxon>
        <taxon>Pseudomonadota</taxon>
        <taxon>Gammaproteobacteria</taxon>
        <taxon>Oceanospirillales</taxon>
        <taxon>Halomonadaceae</taxon>
        <taxon>Halomonas</taxon>
    </lineage>
</organism>
<keyword evidence="1" id="KW-0812">Transmembrane</keyword>
<comment type="caution">
    <text evidence="2">The sequence shown here is derived from an EMBL/GenBank/DDBJ whole genome shotgun (WGS) entry which is preliminary data.</text>
</comment>
<dbReference type="Proteomes" id="UP001244242">
    <property type="component" value="Unassembled WGS sequence"/>
</dbReference>
<keyword evidence="1" id="KW-1133">Transmembrane helix</keyword>
<accession>A0ABT6VPY6</accession>
<protein>
    <recommendedName>
        <fullName evidence="4">Major facilitator superfamily (MFS) profile domain-containing protein</fullName>
    </recommendedName>
</protein>
<evidence type="ECO:0000313" key="2">
    <source>
        <dbReference type="EMBL" id="MDI5935725.1"/>
    </source>
</evidence>
<gene>
    <name evidence="2" type="ORF">QLQ84_18190</name>
</gene>
<feature type="transmembrane region" description="Helical" evidence="1">
    <location>
        <begin position="27"/>
        <end position="46"/>
    </location>
</feature>
<evidence type="ECO:0008006" key="4">
    <source>
        <dbReference type="Google" id="ProtNLM"/>
    </source>
</evidence>
<keyword evidence="1" id="KW-0472">Membrane</keyword>
<name>A0ABT6VPY6_9GAMM</name>
<evidence type="ECO:0000313" key="3">
    <source>
        <dbReference type="Proteomes" id="UP001244242"/>
    </source>
</evidence>
<keyword evidence="3" id="KW-1185">Reference proteome</keyword>
<proteinExistence type="predicted"/>
<sequence>MAAINLAIATGAAMGGVIFDLGGADNVFAASGAVLLLAALMILTGVRTRPLATA</sequence>
<dbReference type="RefSeq" id="WP_282723152.1">
    <property type="nucleotide sequence ID" value="NZ_JASCQO010000049.1"/>
</dbReference>